<evidence type="ECO:0000313" key="1">
    <source>
        <dbReference type="EMBL" id="SFA48468.1"/>
    </source>
</evidence>
<keyword evidence="2" id="KW-1185">Reference proteome</keyword>
<accession>A0A1I0T9K2</accession>
<dbReference type="RefSeq" id="WP_244278788.1">
    <property type="nucleotide sequence ID" value="NZ_FOJM01000007.1"/>
</dbReference>
<dbReference type="STRING" id="332999.SAMN04488511_107133"/>
<dbReference type="EMBL" id="FOJM01000007">
    <property type="protein sequence ID" value="SFA48468.1"/>
    <property type="molecule type" value="Genomic_DNA"/>
</dbReference>
<organism evidence="1 2">
    <name type="scientific">Pedobacter suwonensis</name>
    <dbReference type="NCBI Taxonomy" id="332999"/>
    <lineage>
        <taxon>Bacteria</taxon>
        <taxon>Pseudomonadati</taxon>
        <taxon>Bacteroidota</taxon>
        <taxon>Sphingobacteriia</taxon>
        <taxon>Sphingobacteriales</taxon>
        <taxon>Sphingobacteriaceae</taxon>
        <taxon>Pedobacter</taxon>
    </lineage>
</organism>
<sequence>MIEDFKYGVKCQSKLISEFLVDEINLPGIRKNSTFVPITYFGDSRPGYNIEYFSEREIIADVLKQYERFIELSSDVKNEMFLDNTLKDIS</sequence>
<protein>
    <submittedName>
        <fullName evidence="1">Choline/glycine/proline betaine transport protein</fullName>
    </submittedName>
</protein>
<reference evidence="2" key="1">
    <citation type="submission" date="2016-10" db="EMBL/GenBank/DDBJ databases">
        <authorList>
            <person name="Varghese N."/>
            <person name="Submissions S."/>
        </authorList>
    </citation>
    <scope>NUCLEOTIDE SEQUENCE [LARGE SCALE GENOMIC DNA]</scope>
    <source>
        <strain evidence="2">DSM 18130</strain>
    </source>
</reference>
<name>A0A1I0T9K2_9SPHI</name>
<dbReference type="Proteomes" id="UP000198836">
    <property type="component" value="Unassembled WGS sequence"/>
</dbReference>
<proteinExistence type="predicted"/>
<dbReference type="AlphaFoldDB" id="A0A1I0T9K2"/>
<gene>
    <name evidence="1" type="ORF">SAMN04488511_107133</name>
</gene>
<evidence type="ECO:0000313" key="2">
    <source>
        <dbReference type="Proteomes" id="UP000198836"/>
    </source>
</evidence>